<reference evidence="2 5" key="2">
    <citation type="submission" date="2021-01" db="EMBL/GenBank/DDBJ databases">
        <title>Whole genome shotgun sequence of Actinoplanes lobatus NBRC 12513.</title>
        <authorList>
            <person name="Komaki H."/>
            <person name="Tamura T."/>
        </authorList>
    </citation>
    <scope>NUCLEOTIDE SEQUENCE [LARGE SCALE GENOMIC DNA]</scope>
    <source>
        <strain evidence="2 5">NBRC 12513</strain>
    </source>
</reference>
<dbReference type="SUPFAM" id="SSF54909">
    <property type="entry name" value="Dimeric alpha+beta barrel"/>
    <property type="match status" value="1"/>
</dbReference>
<gene>
    <name evidence="2" type="ORF">Alo02nite_78650</name>
    <name evidence="3" type="ORF">BJ964_005250</name>
</gene>
<dbReference type="Proteomes" id="UP000631312">
    <property type="component" value="Unassembled WGS sequence"/>
</dbReference>
<dbReference type="InterPro" id="IPR011008">
    <property type="entry name" value="Dimeric_a/b-barrel"/>
</dbReference>
<dbReference type="PROSITE" id="PS51725">
    <property type="entry name" value="ABM"/>
    <property type="match status" value="1"/>
</dbReference>
<dbReference type="RefSeq" id="WP_188123170.1">
    <property type="nucleotide sequence ID" value="NZ_BOMP01000146.1"/>
</dbReference>
<dbReference type="PANTHER" id="PTHR33336:SF15">
    <property type="entry name" value="ABM DOMAIN-CONTAINING PROTEIN"/>
    <property type="match status" value="1"/>
</dbReference>
<comment type="caution">
    <text evidence="3">The sequence shown here is derived from an EMBL/GenBank/DDBJ whole genome shotgun (WGS) entry which is preliminary data.</text>
</comment>
<name>A0A7W7HIC2_9ACTN</name>
<evidence type="ECO:0000313" key="4">
    <source>
        <dbReference type="Proteomes" id="UP000590511"/>
    </source>
</evidence>
<dbReference type="EMBL" id="BOMP01000146">
    <property type="protein sequence ID" value="GIE44967.1"/>
    <property type="molecule type" value="Genomic_DNA"/>
</dbReference>
<evidence type="ECO:0000313" key="3">
    <source>
        <dbReference type="EMBL" id="MBB4751089.1"/>
    </source>
</evidence>
<dbReference type="AlphaFoldDB" id="A0A7W7HIC2"/>
<feature type="domain" description="ABM" evidence="1">
    <location>
        <begin position="3"/>
        <end position="95"/>
    </location>
</feature>
<evidence type="ECO:0000259" key="1">
    <source>
        <dbReference type="PROSITE" id="PS51725"/>
    </source>
</evidence>
<dbReference type="EMBL" id="JACHNC010000001">
    <property type="protein sequence ID" value="MBB4751089.1"/>
    <property type="molecule type" value="Genomic_DNA"/>
</dbReference>
<dbReference type="Pfam" id="PF03992">
    <property type="entry name" value="ABM"/>
    <property type="match status" value="1"/>
</dbReference>
<dbReference type="Proteomes" id="UP000590511">
    <property type="component" value="Unassembled WGS sequence"/>
</dbReference>
<keyword evidence="3" id="KW-0560">Oxidoreductase</keyword>
<accession>A0A7W7HIC2</accession>
<evidence type="ECO:0000313" key="5">
    <source>
        <dbReference type="Proteomes" id="UP000631312"/>
    </source>
</evidence>
<protein>
    <submittedName>
        <fullName evidence="3">Quinol monooxygenase YgiN</fullName>
    </submittedName>
</protein>
<keyword evidence="5" id="KW-1185">Reference proteome</keyword>
<dbReference type="Gene3D" id="3.30.70.100">
    <property type="match status" value="1"/>
</dbReference>
<reference evidence="3 4" key="1">
    <citation type="submission" date="2020-08" db="EMBL/GenBank/DDBJ databases">
        <title>Sequencing the genomes of 1000 actinobacteria strains.</title>
        <authorList>
            <person name="Klenk H.-P."/>
        </authorList>
    </citation>
    <scope>NUCLEOTIDE SEQUENCE [LARGE SCALE GENOMIC DNA]</scope>
    <source>
        <strain evidence="3 4">DSM 43150</strain>
    </source>
</reference>
<evidence type="ECO:0000313" key="2">
    <source>
        <dbReference type="EMBL" id="GIE44967.1"/>
    </source>
</evidence>
<dbReference type="PANTHER" id="PTHR33336">
    <property type="entry name" value="QUINOL MONOOXYGENASE YGIN-RELATED"/>
    <property type="match status" value="1"/>
</dbReference>
<organism evidence="3 4">
    <name type="scientific">Actinoplanes lobatus</name>
    <dbReference type="NCBI Taxonomy" id="113568"/>
    <lineage>
        <taxon>Bacteria</taxon>
        <taxon>Bacillati</taxon>
        <taxon>Actinomycetota</taxon>
        <taxon>Actinomycetes</taxon>
        <taxon>Micromonosporales</taxon>
        <taxon>Micromonosporaceae</taxon>
        <taxon>Actinoplanes</taxon>
    </lineage>
</organism>
<sequence length="96" mass="10786">MAYVVSATWTAQPGQEAIVLDAIEKLTPPSRQEPGNRFYQAYQDPAEPSVFRLFEIYDDEEAYAAHGASEHFKEYALGQAIPVLANRERAFYTTIG</sequence>
<dbReference type="InterPro" id="IPR007138">
    <property type="entry name" value="ABM_dom"/>
</dbReference>
<proteinExistence type="predicted"/>
<dbReference type="InterPro" id="IPR050744">
    <property type="entry name" value="AI-2_Isomerase_LsrG"/>
</dbReference>
<keyword evidence="3" id="KW-0503">Monooxygenase</keyword>
<dbReference type="GO" id="GO:0004497">
    <property type="term" value="F:monooxygenase activity"/>
    <property type="evidence" value="ECO:0007669"/>
    <property type="project" value="UniProtKB-KW"/>
</dbReference>